<dbReference type="AlphaFoldDB" id="C4LA46"/>
<reference evidence="2" key="1">
    <citation type="submission" date="2009-05" db="EMBL/GenBank/DDBJ databases">
        <title>Complete sequence of Tolumonas auensis DSM 9187.</title>
        <authorList>
            <consortium name="US DOE Joint Genome Institute"/>
            <person name="Lucas S."/>
            <person name="Copeland A."/>
            <person name="Lapidus A."/>
            <person name="Glavina del Rio T."/>
            <person name="Tice H."/>
            <person name="Bruce D."/>
            <person name="Goodwin L."/>
            <person name="Pitluck S."/>
            <person name="Chertkov O."/>
            <person name="Brettin T."/>
            <person name="Detter J.C."/>
            <person name="Han C."/>
            <person name="Larimer F."/>
            <person name="Land M."/>
            <person name="Hauser L."/>
            <person name="Kyrpides N."/>
            <person name="Mikhailova N."/>
            <person name="Spring S."/>
            <person name="Beller H."/>
        </authorList>
    </citation>
    <scope>NUCLEOTIDE SEQUENCE [LARGE SCALE GENOMIC DNA]</scope>
    <source>
        <strain evidence="2">DSM 9187 / TA4</strain>
    </source>
</reference>
<evidence type="ECO:0000313" key="1">
    <source>
        <dbReference type="EMBL" id="ACQ92175.1"/>
    </source>
</evidence>
<dbReference type="Proteomes" id="UP000009073">
    <property type="component" value="Chromosome"/>
</dbReference>
<dbReference type="STRING" id="595494.Tola_0546"/>
<keyword evidence="2" id="KW-1185">Reference proteome</keyword>
<dbReference type="HOGENOM" id="CLU_3012897_0_0_6"/>
<protein>
    <submittedName>
        <fullName evidence="1">Uncharacterized protein</fullName>
    </submittedName>
</protein>
<evidence type="ECO:0000313" key="2">
    <source>
        <dbReference type="Proteomes" id="UP000009073"/>
    </source>
</evidence>
<reference evidence="1 2" key="2">
    <citation type="journal article" date="2011" name="Stand. Genomic Sci.">
        <title>Complete genome sequence of Tolumonas auensis type strain (TA 4).</title>
        <authorList>
            <person name="Chertkov O."/>
            <person name="Copeland A."/>
            <person name="Lucas S."/>
            <person name="Lapidus A."/>
            <person name="Berry K.W."/>
            <person name="Detter J.C."/>
            <person name="Del Rio T.G."/>
            <person name="Hammon N."/>
            <person name="Dalin E."/>
            <person name="Tice H."/>
            <person name="Pitluck S."/>
            <person name="Richardson P."/>
            <person name="Bruce D."/>
            <person name="Goodwin L."/>
            <person name="Han C."/>
            <person name="Tapia R."/>
            <person name="Saunders E."/>
            <person name="Schmutz J."/>
            <person name="Brettin T."/>
            <person name="Larimer F."/>
            <person name="Land M."/>
            <person name="Hauser L."/>
            <person name="Spring S."/>
            <person name="Rohde M."/>
            <person name="Kyrpides N.C."/>
            <person name="Ivanova N."/>
            <person name="Goker M."/>
            <person name="Beller H.R."/>
            <person name="Klenk H.P."/>
            <person name="Woyke T."/>
        </authorList>
    </citation>
    <scope>NUCLEOTIDE SEQUENCE [LARGE SCALE GENOMIC DNA]</scope>
    <source>
        <strain evidence="2">DSM 9187 / TA4</strain>
    </source>
</reference>
<organism evidence="1 2">
    <name type="scientific">Tolumonas auensis (strain DSM 9187 / NBRC 110442 / TA 4)</name>
    <dbReference type="NCBI Taxonomy" id="595494"/>
    <lineage>
        <taxon>Bacteria</taxon>
        <taxon>Pseudomonadati</taxon>
        <taxon>Pseudomonadota</taxon>
        <taxon>Gammaproteobacteria</taxon>
        <taxon>Aeromonadales</taxon>
        <taxon>Aeromonadaceae</taxon>
        <taxon>Tolumonas</taxon>
    </lineage>
</organism>
<dbReference type="EMBL" id="CP001616">
    <property type="protein sequence ID" value="ACQ92175.1"/>
    <property type="molecule type" value="Genomic_DNA"/>
</dbReference>
<name>C4LA46_TOLAT</name>
<gene>
    <name evidence="1" type="ordered locus">Tola_0546</name>
</gene>
<sequence length="56" mass="6089">MQTPLFGNDDYLVLAAVTGSSPSERPVSRQTLRQASSGKSTLQNLVVVFVPPERDK</sequence>
<proteinExistence type="predicted"/>
<accession>C4LA46</accession>
<dbReference type="KEGG" id="tau:Tola_0546"/>